<evidence type="ECO:0000313" key="3">
    <source>
        <dbReference type="Proteomes" id="UP000250434"/>
    </source>
</evidence>
<keyword evidence="1" id="KW-1133">Transmembrane helix</keyword>
<dbReference type="OrthoDB" id="3699270at2"/>
<gene>
    <name evidence="2" type="ORF">A4R43_36750</name>
</gene>
<feature type="transmembrane region" description="Helical" evidence="1">
    <location>
        <begin position="196"/>
        <end position="219"/>
    </location>
</feature>
<reference evidence="2 3" key="1">
    <citation type="submission" date="2016-04" db="EMBL/GenBank/DDBJ databases">
        <title>Complete genome sequence and analysis of deep-sea sediment isolate, Amycolatopsis sp. WP1.</title>
        <authorList>
            <person name="Wang H."/>
            <person name="Chen S."/>
            <person name="Wu Q."/>
        </authorList>
    </citation>
    <scope>NUCLEOTIDE SEQUENCE [LARGE SCALE GENOMIC DNA]</scope>
    <source>
        <strain evidence="2 3">WP1</strain>
    </source>
</reference>
<keyword evidence="1" id="KW-0472">Membrane</keyword>
<dbReference type="AlphaFoldDB" id="A0A344LGZ7"/>
<feature type="transmembrane region" description="Helical" evidence="1">
    <location>
        <begin position="148"/>
        <end position="168"/>
    </location>
</feature>
<accession>A0A344LGZ7</accession>
<organism evidence="2 3">
    <name type="scientific">Amycolatopsis albispora</name>
    <dbReference type="NCBI Taxonomy" id="1804986"/>
    <lineage>
        <taxon>Bacteria</taxon>
        <taxon>Bacillati</taxon>
        <taxon>Actinomycetota</taxon>
        <taxon>Actinomycetes</taxon>
        <taxon>Pseudonocardiales</taxon>
        <taxon>Pseudonocardiaceae</taxon>
        <taxon>Amycolatopsis</taxon>
    </lineage>
</organism>
<protein>
    <submittedName>
        <fullName evidence="2">Uncharacterized protein</fullName>
    </submittedName>
</protein>
<evidence type="ECO:0000256" key="1">
    <source>
        <dbReference type="SAM" id="Phobius"/>
    </source>
</evidence>
<feature type="transmembrane region" description="Helical" evidence="1">
    <location>
        <begin position="120"/>
        <end position="142"/>
    </location>
</feature>
<dbReference type="RefSeq" id="WP_113696376.1">
    <property type="nucleotide sequence ID" value="NZ_CP015163.1"/>
</dbReference>
<dbReference type="EMBL" id="CP015163">
    <property type="protein sequence ID" value="AXB47321.1"/>
    <property type="molecule type" value="Genomic_DNA"/>
</dbReference>
<proteinExistence type="predicted"/>
<evidence type="ECO:0000313" key="2">
    <source>
        <dbReference type="EMBL" id="AXB47321.1"/>
    </source>
</evidence>
<name>A0A344LGZ7_9PSEU</name>
<keyword evidence="3" id="KW-1185">Reference proteome</keyword>
<keyword evidence="1" id="KW-0812">Transmembrane</keyword>
<dbReference type="Proteomes" id="UP000250434">
    <property type="component" value="Chromosome"/>
</dbReference>
<dbReference type="KEGG" id="aab:A4R43_36750"/>
<sequence>MAVHRRGAERPESRPPSRYLGPLLVTIDDLRALRDLLTEMGEAPVIEFSGGTIDTPDDLRELSDSELLHITVKTAGVEITLSKQGARAVGQGNLVYAVHESWARTRQSSLGKSRRWWAKYWGLLIAGISVVAGFTGTTLEWLPSDAQAAPWVFAVMFGVSGGMIAYGYSQMPMPTVVVPTTLDEFRKNRTLANRHWQTIAIAAIAACIALAGVLVAVLVKK</sequence>